<feature type="compositionally biased region" description="Polar residues" evidence="1">
    <location>
        <begin position="1451"/>
        <end position="1472"/>
    </location>
</feature>
<organism evidence="2 3">
    <name type="scientific">Pseudopithomyces chartarum</name>
    <dbReference type="NCBI Taxonomy" id="1892770"/>
    <lineage>
        <taxon>Eukaryota</taxon>
        <taxon>Fungi</taxon>
        <taxon>Dikarya</taxon>
        <taxon>Ascomycota</taxon>
        <taxon>Pezizomycotina</taxon>
        <taxon>Dothideomycetes</taxon>
        <taxon>Pleosporomycetidae</taxon>
        <taxon>Pleosporales</taxon>
        <taxon>Massarineae</taxon>
        <taxon>Didymosphaeriaceae</taxon>
        <taxon>Pseudopithomyces</taxon>
    </lineage>
</organism>
<feature type="region of interest" description="Disordered" evidence="1">
    <location>
        <begin position="1447"/>
        <end position="1472"/>
    </location>
</feature>
<dbReference type="PANTHER" id="PTHR36182">
    <property type="entry name" value="PROTEIN, PUTATIVE (AFU_ORTHOLOGUE AFUA_6G10930)-RELATED"/>
    <property type="match status" value="1"/>
</dbReference>
<dbReference type="Gene3D" id="2.70.50.70">
    <property type="match status" value="1"/>
</dbReference>
<evidence type="ECO:0000313" key="2">
    <source>
        <dbReference type="EMBL" id="KAK3215121.1"/>
    </source>
</evidence>
<proteinExistence type="predicted"/>
<protein>
    <submittedName>
        <fullName evidence="2">Uncharacterized protein</fullName>
    </submittedName>
</protein>
<keyword evidence="3" id="KW-1185">Reference proteome</keyword>
<feature type="region of interest" description="Disordered" evidence="1">
    <location>
        <begin position="1820"/>
        <end position="1855"/>
    </location>
</feature>
<comment type="caution">
    <text evidence="2">The sequence shown here is derived from an EMBL/GenBank/DDBJ whole genome shotgun (WGS) entry which is preliminary data.</text>
</comment>
<evidence type="ECO:0000313" key="3">
    <source>
        <dbReference type="Proteomes" id="UP001280581"/>
    </source>
</evidence>
<dbReference type="Proteomes" id="UP001280581">
    <property type="component" value="Unassembled WGS sequence"/>
</dbReference>
<evidence type="ECO:0000256" key="1">
    <source>
        <dbReference type="SAM" id="MobiDB-lite"/>
    </source>
</evidence>
<dbReference type="EMBL" id="WVTA01000003">
    <property type="protein sequence ID" value="KAK3215121.1"/>
    <property type="molecule type" value="Genomic_DNA"/>
</dbReference>
<dbReference type="Pfam" id="PF07543">
    <property type="entry name" value="PGA2"/>
    <property type="match status" value="1"/>
</dbReference>
<feature type="region of interest" description="Disordered" evidence="1">
    <location>
        <begin position="1275"/>
        <end position="1328"/>
    </location>
</feature>
<feature type="region of interest" description="Disordered" evidence="1">
    <location>
        <begin position="998"/>
        <end position="1017"/>
    </location>
</feature>
<feature type="compositionally biased region" description="Basic and acidic residues" evidence="1">
    <location>
        <begin position="67"/>
        <end position="83"/>
    </location>
</feature>
<feature type="compositionally biased region" description="Polar residues" evidence="1">
    <location>
        <begin position="1291"/>
        <end position="1300"/>
    </location>
</feature>
<feature type="region of interest" description="Disordered" evidence="1">
    <location>
        <begin position="1494"/>
        <end position="1514"/>
    </location>
</feature>
<name>A0AAN6RL80_9PLEO</name>
<gene>
    <name evidence="2" type="ORF">GRF29_19g2312009</name>
</gene>
<dbReference type="InterPro" id="IPR011431">
    <property type="entry name" value="Trafficking_Pga2"/>
</dbReference>
<feature type="compositionally biased region" description="Basic and acidic residues" evidence="1">
    <location>
        <begin position="1241"/>
        <end position="1252"/>
    </location>
</feature>
<feature type="compositionally biased region" description="Acidic residues" evidence="1">
    <location>
        <begin position="570"/>
        <end position="582"/>
    </location>
</feature>
<accession>A0AAN6RL80</accession>
<feature type="region of interest" description="Disordered" evidence="1">
    <location>
        <begin position="850"/>
        <end position="878"/>
    </location>
</feature>
<reference evidence="2 3" key="1">
    <citation type="submission" date="2021-02" db="EMBL/GenBank/DDBJ databases">
        <title>Genome assembly of Pseudopithomyces chartarum.</title>
        <authorList>
            <person name="Jauregui R."/>
            <person name="Singh J."/>
            <person name="Voisey C."/>
        </authorList>
    </citation>
    <scope>NUCLEOTIDE SEQUENCE [LARGE SCALE GENOMIC DNA]</scope>
    <source>
        <strain evidence="2 3">AGR01</strain>
    </source>
</reference>
<feature type="region of interest" description="Disordered" evidence="1">
    <location>
        <begin position="1239"/>
        <end position="1261"/>
    </location>
</feature>
<feature type="region of interest" description="Disordered" evidence="1">
    <location>
        <begin position="55"/>
        <end position="109"/>
    </location>
</feature>
<feature type="compositionally biased region" description="Acidic residues" evidence="1">
    <location>
        <begin position="1086"/>
        <end position="1131"/>
    </location>
</feature>
<dbReference type="PANTHER" id="PTHR36182:SF1">
    <property type="entry name" value="PROTEIN, PUTATIVE (AFU_ORTHOLOGUE AFUA_6G10930)-RELATED"/>
    <property type="match status" value="1"/>
</dbReference>
<feature type="region of interest" description="Disordered" evidence="1">
    <location>
        <begin position="1053"/>
        <end position="1136"/>
    </location>
</feature>
<feature type="region of interest" description="Disordered" evidence="1">
    <location>
        <begin position="537"/>
        <end position="582"/>
    </location>
</feature>
<sequence>METIRTYASNLVNNLHGSFARLKPEGWIRLVWIVGAYLLLRPYLVKLGARQQQKQHQDEGTAAAHVHPNELRTGKKMAADDTQTRPAESGAAGRAGRAGRGPPEGYTGPASKTITIHVAQVAQVAQAALDASIPASLPSYSGIQSVHHKILSTASSRSLYPIMASHSCLTWLCALSLLFPGVSSHIQMEEPSPLRDPHSQRMAEPKDYNILAPLHPDGSDFACKLEVFAGLDLVCTPAAPALKQMSSQANSKNVPARFNRIGSREMYMACAVVNLVSSSDAASLHIAADAASTKQPSNANLAQAALSLLPDMYVANLKGINDCITEEMTNVVFDDPGKDVVYGDGLSPASSRIVRRKKAYCAGLGRPAALPASSDPVQIWSATGASPQGSAGGNDGMWHPYQISQSPAHSITINGGDDWLPHSNHGSISIKDSASDIAPYFNDASSEVELESKSKSMSGMDAHSEVEMELDKYLAALGNSRSTSDYVVFKQKNRILPKFSPLVNEKVMASPPSARFYQYGSDGYRDTRFRAQLTTREVLAEKEPTAAPDAAGSTLDKTDSTSISHQDGAPDGDNDDKEDDFLTESNANDYVDALDDEDGHPSSTHPYTTDFLPFFPKNIVNDADYELDGASSNMLPPEQVEAISDFNDRLKKTNKFKQKAESNKPADHGSSKSACYTLVASATKFVIPGDNTQTDKINFIALPTSTIARYVVSTFADTAPTPTVNVPSLASLGAISVSLPTPSSKLLAVEPISAEFPTVTIDSDVLKTSNAPTFYLTDDTGPNDECEPGTFLCKSSTQFWVCGQFGDGNWAYGALRDVSQGLTCSEGTIDRLSISLGEKAPGTWIGADASKDAETESPSSPVADASPGHIHPRNDLAEYEKSDKAPAYKDWMSYRPGSSPWHSEYTWHGQVSGGCKRNECYTEKEAAGTKDDADTFFNATVGPEYDAQSSFLQTTDINVRDEEDMSIFPGINNEPVGPVSQDPTFVSKADTMASDTLMPFANSPARNKSCGRFRKRQDYGDDVQVPGFFYSEGDNGGNGIDGVGEAAIEMFGQSNDEEEPEINDTNKVESSNGEDHEDVARLDTNGDSEDDNDDDGIDDTADAEDDPDTTDANEEAVDDSEYTFQDADEKEDVAKEDMFDPTTVVVGEKELETTPSNVKATTKVAPPAEGRSGLILKRSGRLPSVADLLAQVQKKTFQAGETPVAYLPLLDGIGDRRRFFTLGGVVDIEPDVLRSALKGNNPERYDWGELNRKRSPASPQQSMPVLLDISAKQRQAIDPQTSTPRAIAASHASSTQTSIPKETILSDPDSLIPPGFDFSDGSNGGDGIEEDPVALFGEEPEDYGSQWGVDKKAQQNETAPVILNDPGPDQGKIASTSTEPIHTSGAILIPEEFAAEQASIPLSTTEKTGDIRRTQEPAPHMTKEMSVQTHPVGNPLKLHKTVTPLGIAPSTAASPIGQSPSAPSHEGFSSSKIYQGASSDDVVKDKADLADLRPLPLSSSAKGKSRPAPGTWDAPDTVALDHANAILQEEHFVGEPRVPKSSEGSIDKSPGLIDDIIEPNINGPGIILDAGAGAHGKNTDHSIHPIAKPAFATWNPNKPHVVGIIVDPSYTDEGTKDAAEAMFPSLAITKSDASSTDVGSDPDDYTHDDSLVDEDSGDKIELVSSIKNTMKIPVSIVNSTSVYRSTTLSSVSTAISSSSSAYVAEVHSSCTQAAWVDGVLKVQLAYNPCANNAPPTPTANIAASVLPYFFGPGPVLPFGADWKWPGPYNLHRTPSFIPAIPSTLQSSAILVGSSSTYGVSSATTDSVYRNENVVPFMASVPARSDTQRNAFEGESVEKGDSTPRLQRKGREEEHT</sequence>
<feature type="compositionally biased region" description="Low complexity" evidence="1">
    <location>
        <begin position="85"/>
        <end position="105"/>
    </location>
</feature>